<accession>A0A8J3T9H2</accession>
<dbReference type="Pfam" id="PF10824">
    <property type="entry name" value="T7SS_ESX_EspC"/>
    <property type="match status" value="1"/>
</dbReference>
<name>A0A8J3T9H2_9ACTN</name>
<dbReference type="EMBL" id="BOON01000002">
    <property type="protein sequence ID" value="GII20759.1"/>
    <property type="molecule type" value="Genomic_DNA"/>
</dbReference>
<proteinExistence type="predicted"/>
<protein>
    <recommendedName>
        <fullName evidence="3">ESX-1 secretion-associated protein</fullName>
    </recommendedName>
</protein>
<dbReference type="Proteomes" id="UP000599074">
    <property type="component" value="Unassembled WGS sequence"/>
</dbReference>
<dbReference type="RefSeq" id="WP_168112984.1">
    <property type="nucleotide sequence ID" value="NZ_BOON01000002.1"/>
</dbReference>
<organism evidence="1 2">
    <name type="scientific">Planosporangium mesophilum</name>
    <dbReference type="NCBI Taxonomy" id="689768"/>
    <lineage>
        <taxon>Bacteria</taxon>
        <taxon>Bacillati</taxon>
        <taxon>Actinomycetota</taxon>
        <taxon>Actinomycetes</taxon>
        <taxon>Micromonosporales</taxon>
        <taxon>Micromonosporaceae</taxon>
        <taxon>Planosporangium</taxon>
    </lineage>
</organism>
<dbReference type="AlphaFoldDB" id="A0A8J3T9H2"/>
<dbReference type="InterPro" id="IPR022536">
    <property type="entry name" value="EspC"/>
</dbReference>
<keyword evidence="2" id="KW-1185">Reference proteome</keyword>
<evidence type="ECO:0008006" key="3">
    <source>
        <dbReference type="Google" id="ProtNLM"/>
    </source>
</evidence>
<evidence type="ECO:0000313" key="1">
    <source>
        <dbReference type="EMBL" id="GII20759.1"/>
    </source>
</evidence>
<gene>
    <name evidence="1" type="ORF">Pme01_03560</name>
</gene>
<comment type="caution">
    <text evidence="1">The sequence shown here is derived from an EMBL/GenBank/DDBJ whole genome shotgun (WGS) entry which is preliminary data.</text>
</comment>
<reference evidence="1" key="1">
    <citation type="submission" date="2021-01" db="EMBL/GenBank/DDBJ databases">
        <title>Whole genome shotgun sequence of Planosporangium mesophilum NBRC 109066.</title>
        <authorList>
            <person name="Komaki H."/>
            <person name="Tamura T."/>
        </authorList>
    </citation>
    <scope>NUCLEOTIDE SEQUENCE</scope>
    <source>
        <strain evidence="1">NBRC 109066</strain>
    </source>
</reference>
<sequence>MAPTPEEVAVAIEALRADASLMRSIGGELAAAANAASNQVLSMFELAGLSDYVGLPATYAELQQQMVMLLKEGERAFDSIADALNTAANAYEDDERNVVRRMNAVN</sequence>
<dbReference type="GO" id="GO:0009306">
    <property type="term" value="P:protein secretion"/>
    <property type="evidence" value="ECO:0007669"/>
    <property type="project" value="InterPro"/>
</dbReference>
<evidence type="ECO:0000313" key="2">
    <source>
        <dbReference type="Proteomes" id="UP000599074"/>
    </source>
</evidence>